<evidence type="ECO:0000313" key="3">
    <source>
        <dbReference type="EMBL" id="SFB36063.1"/>
    </source>
</evidence>
<evidence type="ECO:0000313" key="5">
    <source>
        <dbReference type="Proteomes" id="UP000233565"/>
    </source>
</evidence>
<dbReference type="OrthoDB" id="3783907at2"/>
<feature type="chain" id="PRO_5011600372" evidence="1">
    <location>
        <begin position="25"/>
        <end position="230"/>
    </location>
</feature>
<dbReference type="EMBL" id="FOKC01000008">
    <property type="protein sequence ID" value="SFB36063.1"/>
    <property type="molecule type" value="Genomic_DNA"/>
</dbReference>
<keyword evidence="1" id="KW-0732">Signal</keyword>
<dbReference type="SUPFAM" id="SSF53822">
    <property type="entry name" value="Periplasmic binding protein-like I"/>
    <property type="match status" value="1"/>
</dbReference>
<protein>
    <submittedName>
        <fullName evidence="3">Uncharacterized protein</fullName>
    </submittedName>
</protein>
<dbReference type="RefSeq" id="WP_091200135.1">
    <property type="nucleotide sequence ID" value="NZ_FOKC01000008.1"/>
</dbReference>
<dbReference type="Proteomes" id="UP000199113">
    <property type="component" value="Unassembled WGS sequence"/>
</dbReference>
<proteinExistence type="predicted"/>
<gene>
    <name evidence="2" type="ORF">CXG46_03535</name>
    <name evidence="3" type="ORF">SAMN05192575_108180</name>
</gene>
<dbReference type="Proteomes" id="UP000233565">
    <property type="component" value="Unassembled WGS sequence"/>
</dbReference>
<dbReference type="InterPro" id="IPR028082">
    <property type="entry name" value="Peripla_BP_I"/>
</dbReference>
<reference evidence="2 5" key="2">
    <citation type="submission" date="2017-12" db="EMBL/GenBank/DDBJ databases">
        <title>Pharmacopeia of the Arctic Ocean.</title>
        <authorList>
            <person name="Collins E."/>
            <person name="Ducluzeau A.-L."/>
        </authorList>
    </citation>
    <scope>NUCLEOTIDE SEQUENCE [LARGE SCALE GENOMIC DNA]</scope>
    <source>
        <strain evidence="2 5">DSM 23325</strain>
    </source>
</reference>
<dbReference type="EMBL" id="PJBV01000011">
    <property type="protein sequence ID" value="PKH43537.1"/>
    <property type="molecule type" value="Genomic_DNA"/>
</dbReference>
<organism evidence="3 4">
    <name type="scientific">Nocardioides alpinus</name>
    <dbReference type="NCBI Taxonomy" id="748909"/>
    <lineage>
        <taxon>Bacteria</taxon>
        <taxon>Bacillati</taxon>
        <taxon>Actinomycetota</taxon>
        <taxon>Actinomycetes</taxon>
        <taxon>Propionibacteriales</taxon>
        <taxon>Nocardioidaceae</taxon>
        <taxon>Nocardioides</taxon>
    </lineage>
</organism>
<feature type="signal peptide" evidence="1">
    <location>
        <begin position="1"/>
        <end position="24"/>
    </location>
</feature>
<evidence type="ECO:0000313" key="2">
    <source>
        <dbReference type="EMBL" id="PKH43537.1"/>
    </source>
</evidence>
<name>A0A1I1AIA4_9ACTN</name>
<evidence type="ECO:0000313" key="4">
    <source>
        <dbReference type="Proteomes" id="UP000199113"/>
    </source>
</evidence>
<sequence>MLRARLLTLLLVLLAPLLSGCVSDEPTIVLLVADASDDTSRAVDVEDFTDRVEATCDECQVTVYDAEGDAEAQKRQARQAEADAADVLVVVPVDADDLGAMTGGELPVISLGTLVPGSDQFVGLEGGAEPVQSGSDLEAAREVLLGDEESMTYVPTHAMSQQAADAAVGFLADAPLEDGEEVDGVQSWLFRDQDVTVDTLTSVLVAQGVITLDELCSGDTRRSCARMGLR</sequence>
<keyword evidence="5" id="KW-1185">Reference proteome</keyword>
<dbReference type="AlphaFoldDB" id="A0A1I1AIA4"/>
<dbReference type="Gene3D" id="3.40.50.2300">
    <property type="match status" value="1"/>
</dbReference>
<reference evidence="3" key="1">
    <citation type="submission" date="2016-10" db="EMBL/GenBank/DDBJ databases">
        <authorList>
            <person name="de Groot N.N."/>
        </authorList>
    </citation>
    <scope>NUCLEOTIDE SEQUENCE [LARGE SCALE GENOMIC DNA]</scope>
    <source>
        <strain evidence="3">CGMCC 1.10697</strain>
    </source>
</reference>
<dbReference type="STRING" id="748909.SAMN05192575_108180"/>
<dbReference type="PROSITE" id="PS51257">
    <property type="entry name" value="PROKAR_LIPOPROTEIN"/>
    <property type="match status" value="1"/>
</dbReference>
<accession>A0A1I1AIA4</accession>
<evidence type="ECO:0000256" key="1">
    <source>
        <dbReference type="SAM" id="SignalP"/>
    </source>
</evidence>